<name>A0ACB9LWR0_BAUVA</name>
<dbReference type="EMBL" id="CM039436">
    <property type="protein sequence ID" value="KAI4315292.1"/>
    <property type="molecule type" value="Genomic_DNA"/>
</dbReference>
<keyword evidence="2" id="KW-1185">Reference proteome</keyword>
<sequence length="497" mass="55612">MAVYDRFSFCNNLKYALLWTLLLRSIGGGRAAKFDRWESAIRLPSEKDVDVETEVGTRWAILVAGSSGYGNYRHQADVCHAYQLLRKGGLEEENIVVFMYDDIATNPLNPRPGVIINHPQGQDVYAGVPKDYIGENVTSANLYAVLLGDKTKVKGGSGKVVNSKPNDRIFIYYSDHGGPGVLGMPNLPYLYAMDFIEVLKKKHASGGYKEMVIYVEACESGSIFEGIMPNDINVYVTTASNAQESSFGTYCPGTDTPPTPEYITCLGDLYSVAWMEDSETHNLKRETLKQQYQSVKKRTSNFNNYDMGSHVMEYGDTNLTSERLYLYQGFDPAAVNFPPHDHNGRLETRTEMEVVNQRDAELYFMWQMYKRSEDEQEKKTNILKQITETVKHRNHLDGSVALIGTILYGPGKGSSVLNSIRAPGLPLVDDWACLKSMVRVFENHCGSLTQYGMKHMRAFANICNTGISETSTKEACRAACYGYDAGEWHPSINGYSA</sequence>
<comment type="caution">
    <text evidence="1">The sequence shown here is derived from an EMBL/GenBank/DDBJ whole genome shotgun (WGS) entry which is preliminary data.</text>
</comment>
<accession>A0ACB9LWR0</accession>
<organism evidence="1 2">
    <name type="scientific">Bauhinia variegata</name>
    <name type="common">Purple orchid tree</name>
    <name type="synonym">Phanera variegata</name>
    <dbReference type="NCBI Taxonomy" id="167791"/>
    <lineage>
        <taxon>Eukaryota</taxon>
        <taxon>Viridiplantae</taxon>
        <taxon>Streptophyta</taxon>
        <taxon>Embryophyta</taxon>
        <taxon>Tracheophyta</taxon>
        <taxon>Spermatophyta</taxon>
        <taxon>Magnoliopsida</taxon>
        <taxon>eudicotyledons</taxon>
        <taxon>Gunneridae</taxon>
        <taxon>Pentapetalae</taxon>
        <taxon>rosids</taxon>
        <taxon>fabids</taxon>
        <taxon>Fabales</taxon>
        <taxon>Fabaceae</taxon>
        <taxon>Cercidoideae</taxon>
        <taxon>Cercideae</taxon>
        <taxon>Bauhiniinae</taxon>
        <taxon>Bauhinia</taxon>
    </lineage>
</organism>
<evidence type="ECO:0000313" key="2">
    <source>
        <dbReference type="Proteomes" id="UP000828941"/>
    </source>
</evidence>
<evidence type="ECO:0000313" key="1">
    <source>
        <dbReference type="EMBL" id="KAI4315292.1"/>
    </source>
</evidence>
<dbReference type="Proteomes" id="UP000828941">
    <property type="component" value="Chromosome 11"/>
</dbReference>
<reference evidence="1 2" key="1">
    <citation type="journal article" date="2022" name="DNA Res.">
        <title>Chromosomal-level genome assembly of the orchid tree Bauhinia variegata (Leguminosae; Cercidoideae) supports the allotetraploid origin hypothesis of Bauhinia.</title>
        <authorList>
            <person name="Zhong Y."/>
            <person name="Chen Y."/>
            <person name="Zheng D."/>
            <person name="Pang J."/>
            <person name="Liu Y."/>
            <person name="Luo S."/>
            <person name="Meng S."/>
            <person name="Qian L."/>
            <person name="Wei D."/>
            <person name="Dai S."/>
            <person name="Zhou R."/>
        </authorList>
    </citation>
    <scope>NUCLEOTIDE SEQUENCE [LARGE SCALE GENOMIC DNA]</scope>
    <source>
        <strain evidence="1">BV-YZ2020</strain>
    </source>
</reference>
<gene>
    <name evidence="1" type="ORF">L6164_028118</name>
</gene>
<proteinExistence type="predicted"/>
<protein>
    <submittedName>
        <fullName evidence="1">Uncharacterized protein</fullName>
    </submittedName>
</protein>